<dbReference type="OrthoDB" id="6121347at2"/>
<evidence type="ECO:0008006" key="3">
    <source>
        <dbReference type="Google" id="ProtNLM"/>
    </source>
</evidence>
<evidence type="ECO:0000313" key="1">
    <source>
        <dbReference type="EMBL" id="ADV26975.1"/>
    </source>
</evidence>
<sequence length="66" mass="7740">MRLITIPKWRERHFEEGSAPDEVTVRRWLRTGKLAGKKVGGTWYVDESEWLADGDELVRRVLERTG</sequence>
<organism evidence="1 2">
    <name type="scientific">Pseudoxanthomonas suwonensis (strain 11-1)</name>
    <dbReference type="NCBI Taxonomy" id="743721"/>
    <lineage>
        <taxon>Bacteria</taxon>
        <taxon>Pseudomonadati</taxon>
        <taxon>Pseudomonadota</taxon>
        <taxon>Gammaproteobacteria</taxon>
        <taxon>Lysobacterales</taxon>
        <taxon>Lysobacteraceae</taxon>
        <taxon>Pseudoxanthomonas</taxon>
    </lineage>
</organism>
<dbReference type="AlphaFoldDB" id="E6WS26"/>
<keyword evidence="2" id="KW-1185">Reference proteome</keyword>
<dbReference type="KEGG" id="psu:Psesu_1125"/>
<protein>
    <recommendedName>
        <fullName evidence="3">Excisionase</fullName>
    </recommendedName>
</protein>
<gene>
    <name evidence="1" type="ordered locus">Psesu_1125</name>
</gene>
<dbReference type="eggNOG" id="ENOG502ZRZK">
    <property type="taxonomic scope" value="Bacteria"/>
</dbReference>
<dbReference type="Proteomes" id="UP000008632">
    <property type="component" value="Chromosome"/>
</dbReference>
<dbReference type="EMBL" id="CP002446">
    <property type="protein sequence ID" value="ADV26975.1"/>
    <property type="molecule type" value="Genomic_DNA"/>
</dbReference>
<dbReference type="STRING" id="743721.Psesu_1125"/>
<dbReference type="InterPro" id="IPR009061">
    <property type="entry name" value="DNA-bd_dom_put_sf"/>
</dbReference>
<dbReference type="SUPFAM" id="SSF46955">
    <property type="entry name" value="Putative DNA-binding domain"/>
    <property type="match status" value="1"/>
</dbReference>
<dbReference type="Gene3D" id="1.10.1660.20">
    <property type="match status" value="1"/>
</dbReference>
<reference evidence="1 2" key="1">
    <citation type="submission" date="2011-01" db="EMBL/GenBank/DDBJ databases">
        <title>Complete sequence of Pseudoxanthomonas suwonensis 11-1.</title>
        <authorList>
            <consortium name="US DOE Joint Genome Institute"/>
            <person name="Lucas S."/>
            <person name="Copeland A."/>
            <person name="Lapidus A."/>
            <person name="Cheng J.-F."/>
            <person name="Goodwin L."/>
            <person name="Pitluck S."/>
            <person name="Teshima H."/>
            <person name="Detter J.C."/>
            <person name="Han C."/>
            <person name="Tapia R."/>
            <person name="Land M."/>
            <person name="Hauser L."/>
            <person name="Kyrpides N."/>
            <person name="Ivanova N."/>
            <person name="Ovchinnikova G."/>
            <person name="Siebers A.K."/>
            <person name="Allgaier M."/>
            <person name="Thelen M.P."/>
            <person name="Hugenholtz P."/>
            <person name="Gladden J."/>
            <person name="Woyke T."/>
        </authorList>
    </citation>
    <scope>NUCLEOTIDE SEQUENCE [LARGE SCALE GENOMIC DNA]</scope>
    <source>
        <strain evidence="2">11-1</strain>
    </source>
</reference>
<dbReference type="HOGENOM" id="CLU_167463_3_0_6"/>
<name>E6WS26_PSEUU</name>
<dbReference type="RefSeq" id="WP_013534804.1">
    <property type="nucleotide sequence ID" value="NC_014924.1"/>
</dbReference>
<accession>E6WS26</accession>
<dbReference type="InterPro" id="IPR038137">
    <property type="entry name" value="Excisionase-like_sf"/>
</dbReference>
<proteinExistence type="predicted"/>
<evidence type="ECO:0000313" key="2">
    <source>
        <dbReference type="Proteomes" id="UP000008632"/>
    </source>
</evidence>